<dbReference type="EMBL" id="JAWDIE010000001">
    <property type="protein sequence ID" value="MEJ7136994.1"/>
    <property type="molecule type" value="Genomic_DNA"/>
</dbReference>
<keyword evidence="1" id="KW-0645">Protease</keyword>
<accession>A0ACC6NYG2</accession>
<keyword evidence="2" id="KW-1185">Reference proteome</keyword>
<evidence type="ECO:0000313" key="2">
    <source>
        <dbReference type="Proteomes" id="UP001364695"/>
    </source>
</evidence>
<gene>
    <name evidence="1" type="primary">clpS</name>
    <name evidence="1" type="ORF">RV045_00925</name>
</gene>
<sequence length="137" mass="14947">MNARTDLLRLDTPAAGPDQPDGPAGPQTPALPAPARPAADPGIAVLEKTELDLRPPQMWRVIMINDDFTPMEFVVLVLQEFFNLDLEAATRVMLTIHQQGQAVCGVYTKDVASTKVEWVMAAAQRNGHPLQCTMEAL</sequence>
<name>A0ACC6NYG2_9BURK</name>
<evidence type="ECO:0000313" key="1">
    <source>
        <dbReference type="EMBL" id="MEJ7136994.1"/>
    </source>
</evidence>
<organism evidence="1 2">
    <name type="scientific">Amphibiibacter pelophylacis</name>
    <dbReference type="NCBI Taxonomy" id="1799477"/>
    <lineage>
        <taxon>Bacteria</taxon>
        <taxon>Pseudomonadati</taxon>
        <taxon>Pseudomonadota</taxon>
        <taxon>Betaproteobacteria</taxon>
        <taxon>Burkholderiales</taxon>
        <taxon>Sphaerotilaceae</taxon>
        <taxon>Amphibiibacter</taxon>
    </lineage>
</organism>
<proteinExistence type="predicted"/>
<dbReference type="Proteomes" id="UP001364695">
    <property type="component" value="Unassembled WGS sequence"/>
</dbReference>
<keyword evidence="1" id="KW-0378">Hydrolase</keyword>
<reference evidence="1" key="1">
    <citation type="submission" date="2023-10" db="EMBL/GenBank/DDBJ databases">
        <title>Amphibacter perezi, gen. nov., sp. nov. a novel taxa of the family Comamonadaceae, class Betaproteobacteria isolated from the skin microbiota of Pelophylax perezi from different populations.</title>
        <authorList>
            <person name="Costa S."/>
            <person name="Proenca D.N."/>
            <person name="Lopes I."/>
            <person name="Morais P.V."/>
        </authorList>
    </citation>
    <scope>NUCLEOTIDE SEQUENCE</scope>
    <source>
        <strain evidence="1">SL12-8</strain>
    </source>
</reference>
<protein>
    <submittedName>
        <fullName evidence="1">ATP-dependent Clp protease adapter ClpS</fullName>
    </submittedName>
</protein>
<comment type="caution">
    <text evidence="1">The sequence shown here is derived from an EMBL/GenBank/DDBJ whole genome shotgun (WGS) entry which is preliminary data.</text>
</comment>